<geneLocation type="plasmid" evidence="2">
    <name>pvf1</name>
</geneLocation>
<evidence type="ECO:0000313" key="1">
    <source>
        <dbReference type="EMBL" id="ASM79131.1"/>
    </source>
</evidence>
<keyword evidence="2" id="KW-1185">Reference proteome</keyword>
<reference evidence="1 2" key="1">
    <citation type="submission" date="2017-07" db="EMBL/GenBank/DDBJ databases">
        <title>Complete Genome Sequence of the cosmetic ferment Vitreoscilla filiformis (ATCC15551).</title>
        <authorList>
            <person name="Contreras S."/>
            <person name="Sagory-Zalkind P."/>
            <person name="Blanquart H."/>
            <person name="Iltis A."/>
            <person name="Morand S.C."/>
        </authorList>
    </citation>
    <scope>NUCLEOTIDE SEQUENCE [LARGE SCALE GENOMIC DNA]</scope>
    <source>
        <strain evidence="1 2">ATCC 15551</strain>
        <plasmid evidence="2">Plasmid pvf1</plasmid>
    </source>
</reference>
<organism evidence="1 2">
    <name type="scientific">Vitreoscilla filiformis</name>
    <dbReference type="NCBI Taxonomy" id="63"/>
    <lineage>
        <taxon>Bacteria</taxon>
        <taxon>Pseudomonadati</taxon>
        <taxon>Pseudomonadota</taxon>
        <taxon>Betaproteobacteria</taxon>
        <taxon>Neisseriales</taxon>
        <taxon>Neisseriaceae</taxon>
        <taxon>Vitreoscilla</taxon>
    </lineage>
</organism>
<sequence length="82" mass="9038">MARIQAQAETLRELISSSFAERAIKFDKYFALLESGLASGNDQQINAALTLIVDQTKNSPMAQATQLLNKINDPNDDDVIEI</sequence>
<name>A0A221KJA6_VITFI</name>
<evidence type="ECO:0000313" key="2">
    <source>
        <dbReference type="Proteomes" id="UP000199729"/>
    </source>
</evidence>
<proteinExistence type="predicted"/>
<dbReference type="EMBL" id="CP022424">
    <property type="protein sequence ID" value="ASM79131.1"/>
    <property type="molecule type" value="Genomic_DNA"/>
</dbReference>
<accession>A0A221KJA6</accession>
<keyword evidence="1" id="KW-0614">Plasmid</keyword>
<protein>
    <submittedName>
        <fullName evidence="1">Uncharacterized protein</fullName>
    </submittedName>
</protein>
<dbReference type="Proteomes" id="UP000199729">
    <property type="component" value="Plasmid pVF1"/>
</dbReference>
<gene>
    <name evidence="1" type="ORF">VITFI_CDS3354</name>
</gene>
<dbReference type="AlphaFoldDB" id="A0A221KJA6"/>
<dbReference type="KEGG" id="vff:VITFI_CDS3354"/>